<evidence type="ECO:0000259" key="2">
    <source>
        <dbReference type="Pfam" id="PF01728"/>
    </source>
</evidence>
<gene>
    <name evidence="3" type="ORF">Edafosvirus31_7</name>
</gene>
<feature type="compositionally biased region" description="Basic and acidic residues" evidence="1">
    <location>
        <begin position="1"/>
        <end position="36"/>
    </location>
</feature>
<dbReference type="PANTHER" id="PTHR16121">
    <property type="entry name" value="CAP-SPECIFIC MRNA (NUCLEOSIDE-2'-O-)-METHYLTRANSFERASE 1-RELATED"/>
    <property type="match status" value="1"/>
</dbReference>
<dbReference type="EMBL" id="MK072096">
    <property type="protein sequence ID" value="AYV78767.1"/>
    <property type="molecule type" value="Genomic_DNA"/>
</dbReference>
<evidence type="ECO:0000313" key="3">
    <source>
        <dbReference type="EMBL" id="AYV78767.1"/>
    </source>
</evidence>
<dbReference type="GO" id="GO:0006370">
    <property type="term" value="P:7-methylguanosine mRNA capping"/>
    <property type="evidence" value="ECO:0007669"/>
    <property type="project" value="TreeGrafter"/>
</dbReference>
<protein>
    <submittedName>
        <fullName evidence="3">FtsJ-like methyltransferase</fullName>
    </submittedName>
</protein>
<dbReference type="InterPro" id="IPR050851">
    <property type="entry name" value="mRNA_Cap_2O-Ribose_MeTrfase"/>
</dbReference>
<dbReference type="GO" id="GO:0032259">
    <property type="term" value="P:methylation"/>
    <property type="evidence" value="ECO:0007669"/>
    <property type="project" value="UniProtKB-KW"/>
</dbReference>
<dbReference type="Gene3D" id="3.40.50.12760">
    <property type="match status" value="1"/>
</dbReference>
<dbReference type="InterPro" id="IPR002877">
    <property type="entry name" value="RNA_MeTrfase_FtsJ_dom"/>
</dbReference>
<organism evidence="3">
    <name type="scientific">Edafosvirus sp</name>
    <dbReference type="NCBI Taxonomy" id="2487765"/>
    <lineage>
        <taxon>Viruses</taxon>
        <taxon>Varidnaviria</taxon>
        <taxon>Bamfordvirae</taxon>
        <taxon>Nucleocytoviricota</taxon>
        <taxon>Megaviricetes</taxon>
        <taxon>Imitervirales</taxon>
        <taxon>Mimiviridae</taxon>
        <taxon>Klosneuvirinae</taxon>
    </lineage>
</organism>
<name>A0A3G4ZV34_9VIRU</name>
<reference evidence="3" key="1">
    <citation type="submission" date="2018-10" db="EMBL/GenBank/DDBJ databases">
        <title>Hidden diversity of soil giant viruses.</title>
        <authorList>
            <person name="Schulz F."/>
            <person name="Alteio L."/>
            <person name="Goudeau D."/>
            <person name="Ryan E.M."/>
            <person name="Malmstrom R.R."/>
            <person name="Blanchard J."/>
            <person name="Woyke T."/>
        </authorList>
    </citation>
    <scope>NUCLEOTIDE SEQUENCE</scope>
    <source>
        <strain evidence="3">EDV1</strain>
    </source>
</reference>
<dbReference type="SUPFAM" id="SSF53335">
    <property type="entry name" value="S-adenosyl-L-methionine-dependent methyltransferases"/>
    <property type="match status" value="1"/>
</dbReference>
<keyword evidence="3" id="KW-0489">Methyltransferase</keyword>
<dbReference type="Pfam" id="PF01728">
    <property type="entry name" value="FtsJ"/>
    <property type="match status" value="1"/>
</dbReference>
<feature type="region of interest" description="Disordered" evidence="1">
    <location>
        <begin position="1"/>
        <end position="47"/>
    </location>
</feature>
<evidence type="ECO:0000256" key="1">
    <source>
        <dbReference type="SAM" id="MobiDB-lite"/>
    </source>
</evidence>
<dbReference type="PANTHER" id="PTHR16121:SF0">
    <property type="entry name" value="CAP-SPECIFIC MRNA (NUCLEOSIDE-2'-O-)-METHYLTRANSFERASE 1"/>
    <property type="match status" value="1"/>
</dbReference>
<accession>A0A3G4ZV34</accession>
<proteinExistence type="predicted"/>
<dbReference type="GO" id="GO:0004483">
    <property type="term" value="F:methyltransferase cap1 activity"/>
    <property type="evidence" value="ECO:0007669"/>
    <property type="project" value="UniProtKB-ARBA"/>
</dbReference>
<keyword evidence="3" id="KW-0808">Transferase</keyword>
<feature type="domain" description="Ribosomal RNA methyltransferase FtsJ" evidence="2">
    <location>
        <begin position="165"/>
        <end position="386"/>
    </location>
</feature>
<dbReference type="InterPro" id="IPR029063">
    <property type="entry name" value="SAM-dependent_MTases_sf"/>
</dbReference>
<sequence length="524" mass="61031">MPPKKDKPKSAPKKKESKKEDKKEDKKESKKEDKKVISQNTPPAVQPLVPTAITKGEKHRVPEDYVPISVQMPSLKSKDKSDNIFAHDATPKFSNNIDYPRFSLGFHHFIHANKDKMEILKEFEGKKKVYQVMNRFERYVDNYDADINNVSKVYFDLDPKPDILSRGFFKLWEILFMFNLIPLDQSNFVSAHLAEGPGSFIQATMFYRDKFTKDKATSKNDKYYAITLHPEDSDKHVPELEGSFVEYYNNEKPKRFMLHKTYNKQTAGGSIDKDNGDLTNPKTFKLFGGQIMQEKPIFITADGGFDWVNENTQEQEAFRLIFAQILTAVKIQGEGGSFVCKFFESFTMTTAKFMYILNSFYDKVYMVKPLMSRASNSEKYAICLNYKFGEKDKTKNQMIEKLEEILNKAHENKDLKLIDIFPDFNIPPDYLTHLIYLNTTIANKQLIAINEIVSFIQAQNYYGDTYQQRRNMQIDASKYWVSSFYPEKTDHNKIMTVQKNITNDSISYAEEKIQKLEKKLDFTM</sequence>